<evidence type="ECO:0000313" key="5">
    <source>
        <dbReference type="Proteomes" id="UP001595455"/>
    </source>
</evidence>
<dbReference type="OrthoDB" id="5678063at2"/>
<dbReference type="EMBL" id="JBHRSF010000007">
    <property type="protein sequence ID" value="MFC2994474.1"/>
    <property type="molecule type" value="Genomic_DNA"/>
</dbReference>
<proteinExistence type="predicted"/>
<dbReference type="AlphaFoldDB" id="A0A371YQE0"/>
<dbReference type="PANTHER" id="PTHR11102">
    <property type="entry name" value="SEL-1-LIKE PROTEIN"/>
    <property type="match status" value="1"/>
</dbReference>
<dbReference type="Pfam" id="PF08238">
    <property type="entry name" value="Sel1"/>
    <property type="match status" value="3"/>
</dbReference>
<dbReference type="Gene3D" id="1.25.40.10">
    <property type="entry name" value="Tetratricopeptide repeat domain"/>
    <property type="match status" value="2"/>
</dbReference>
<gene>
    <name evidence="2" type="ORF">ACFODO_04150</name>
    <name evidence="3" type="ORF">C9E89_010565</name>
</gene>
<dbReference type="EMBL" id="PYIX02000015">
    <property type="protein sequence ID" value="RFC83584.1"/>
    <property type="molecule type" value="Genomic_DNA"/>
</dbReference>
<accession>A0A371YQE0</accession>
<protein>
    <submittedName>
        <fullName evidence="3">Sel1 repeat family protein</fullName>
    </submittedName>
    <submittedName>
        <fullName evidence="2">Tetratricopeptide repeat protein</fullName>
    </submittedName>
</protein>
<dbReference type="InterPro" id="IPR011990">
    <property type="entry name" value="TPR-like_helical_dom_sf"/>
</dbReference>
<feature type="chain" id="PRO_5017003156" evidence="1">
    <location>
        <begin position="20"/>
        <end position="265"/>
    </location>
</feature>
<feature type="signal peptide" evidence="1">
    <location>
        <begin position="1"/>
        <end position="19"/>
    </location>
</feature>
<name>A0A371YQE0_9GAMM</name>
<evidence type="ECO:0000313" key="4">
    <source>
        <dbReference type="Proteomes" id="UP000240957"/>
    </source>
</evidence>
<reference evidence="3 4" key="2">
    <citation type="submission" date="2018-08" db="EMBL/GenBank/DDBJ databases">
        <title>The draft genome of Acinetobacter sichuanensis strain WCHAc060041.</title>
        <authorList>
            <person name="Qin J."/>
            <person name="Feng Y."/>
            <person name="Zong Z."/>
        </authorList>
    </citation>
    <scope>NUCLEOTIDE SEQUENCE [LARGE SCALE GENOMIC DNA]</scope>
    <source>
        <strain evidence="3 4">WCHAc060041</strain>
    </source>
</reference>
<evidence type="ECO:0000313" key="3">
    <source>
        <dbReference type="EMBL" id="RFC83584.1"/>
    </source>
</evidence>
<dbReference type="RefSeq" id="WP_107008229.1">
    <property type="nucleotide sequence ID" value="NZ_JBHRSF010000007.1"/>
</dbReference>
<reference evidence="2" key="4">
    <citation type="submission" date="2024-09" db="EMBL/GenBank/DDBJ databases">
        <authorList>
            <person name="Sun Q."/>
            <person name="Mori K."/>
        </authorList>
    </citation>
    <scope>NUCLEOTIDE SEQUENCE</scope>
    <source>
        <strain evidence="2">KCTC 62575</strain>
    </source>
</reference>
<sequence>MKKILLSTLLSFSCATVFAAPQQAPIDPKFAKVEQLIEKKDFNAAYKELESLSKAGDAQALYNLAFLTQAGKGTTKDDKKAISYYQQSSDKGYSVASYALAKAYQTGELGVKQDLVKARQYLEKSSQQGFADATVEYAVLLFSEDKAASDKLALQKLDPLIKSGNLQAIHAKALYDMTQGFKSKRIELVQQGVKSIQGLAQKGYLPALLALANMMVKGEIIEQNLPEAKRIYEALAKQNIPNAKEAIESINKIMAEQAKKPAAKK</sequence>
<dbReference type="SMART" id="SM00671">
    <property type="entry name" value="SEL1"/>
    <property type="match status" value="3"/>
</dbReference>
<dbReference type="PANTHER" id="PTHR11102:SF160">
    <property type="entry name" value="ERAD-ASSOCIATED E3 UBIQUITIN-PROTEIN LIGASE COMPONENT HRD3"/>
    <property type="match status" value="1"/>
</dbReference>
<dbReference type="SUPFAM" id="SSF81901">
    <property type="entry name" value="HCP-like"/>
    <property type="match status" value="1"/>
</dbReference>
<evidence type="ECO:0000256" key="1">
    <source>
        <dbReference type="SAM" id="SignalP"/>
    </source>
</evidence>
<dbReference type="Proteomes" id="UP001595455">
    <property type="component" value="Unassembled WGS sequence"/>
</dbReference>
<evidence type="ECO:0000313" key="2">
    <source>
        <dbReference type="EMBL" id="MFC2994474.1"/>
    </source>
</evidence>
<keyword evidence="1" id="KW-0732">Signal</keyword>
<keyword evidence="5" id="KW-1185">Reference proteome</keyword>
<dbReference type="Proteomes" id="UP000240957">
    <property type="component" value="Unassembled WGS sequence"/>
</dbReference>
<dbReference type="InterPro" id="IPR050767">
    <property type="entry name" value="Sel1_AlgK"/>
</dbReference>
<reference evidence="2" key="1">
    <citation type="journal article" date="2014" name="Int. J. Syst. Evol. Microbiol.">
        <title>Complete genome of a new Firmicutes species belonging to the dominant human colonic microbiota ('Ruminococcus bicirculans') reveals two chromosomes and a selective capacity to utilize plant glucans.</title>
        <authorList>
            <consortium name="NISC Comparative Sequencing Program"/>
            <person name="Wegmann U."/>
            <person name="Louis P."/>
            <person name="Goesmann A."/>
            <person name="Henrissat B."/>
            <person name="Duncan S.H."/>
            <person name="Flint H.J."/>
        </authorList>
    </citation>
    <scope>NUCLEOTIDE SEQUENCE</scope>
    <source>
        <strain evidence="2">KCTC 62575</strain>
    </source>
</reference>
<comment type="caution">
    <text evidence="3">The sequence shown here is derived from an EMBL/GenBank/DDBJ whole genome shotgun (WGS) entry which is preliminary data.</text>
</comment>
<dbReference type="InterPro" id="IPR006597">
    <property type="entry name" value="Sel1-like"/>
</dbReference>
<reference evidence="5" key="3">
    <citation type="journal article" date="2019" name="Int. J. Syst. Evol. Microbiol.">
        <title>The Global Catalogue of Microorganisms (GCM) 10K type strain sequencing project: providing services to taxonomists for standard genome sequencing and annotation.</title>
        <authorList>
            <consortium name="The Broad Institute Genomics Platform"/>
            <consortium name="The Broad Institute Genome Sequencing Center for Infectious Disease"/>
            <person name="Wu L."/>
            <person name="Ma J."/>
        </authorList>
    </citation>
    <scope>NUCLEOTIDE SEQUENCE [LARGE SCALE GENOMIC DNA]</scope>
    <source>
        <strain evidence="5">KCTC 62575</strain>
    </source>
</reference>
<organism evidence="3 4">
    <name type="scientific">Acinetobacter sichuanensis</name>
    <dbReference type="NCBI Taxonomy" id="2136183"/>
    <lineage>
        <taxon>Bacteria</taxon>
        <taxon>Pseudomonadati</taxon>
        <taxon>Pseudomonadota</taxon>
        <taxon>Gammaproteobacteria</taxon>
        <taxon>Moraxellales</taxon>
        <taxon>Moraxellaceae</taxon>
        <taxon>Acinetobacter</taxon>
    </lineage>
</organism>